<dbReference type="InterPro" id="IPR041588">
    <property type="entry name" value="Integrase_H2C2"/>
</dbReference>
<evidence type="ECO:0000259" key="1">
    <source>
        <dbReference type="Pfam" id="PF17921"/>
    </source>
</evidence>
<dbReference type="Proteomes" id="UP001234989">
    <property type="component" value="Chromosome 10"/>
</dbReference>
<accession>A0AAF0UQQ1</accession>
<dbReference type="Pfam" id="PF17921">
    <property type="entry name" value="Integrase_H2C2"/>
    <property type="match status" value="1"/>
</dbReference>
<protein>
    <recommendedName>
        <fullName evidence="1">Integrase zinc-binding domain-containing protein</fullName>
    </recommendedName>
</protein>
<evidence type="ECO:0000313" key="3">
    <source>
        <dbReference type="Proteomes" id="UP001234989"/>
    </source>
</evidence>
<dbReference type="Gene3D" id="1.10.340.70">
    <property type="match status" value="1"/>
</dbReference>
<feature type="domain" description="Integrase zinc-binding" evidence="1">
    <location>
        <begin position="72"/>
        <end position="127"/>
    </location>
</feature>
<proteinExistence type="predicted"/>
<dbReference type="AlphaFoldDB" id="A0AAF0UQQ1"/>
<dbReference type="PANTHER" id="PTHR45835:SF91">
    <property type="entry name" value="RETROTRANSPOSON, TY3-GYPSY SUBCLASS-LIKE PROTEIN"/>
    <property type="match status" value="1"/>
</dbReference>
<dbReference type="PANTHER" id="PTHR45835">
    <property type="entry name" value="YALI0A06105P"/>
    <property type="match status" value="1"/>
</dbReference>
<gene>
    <name evidence="2" type="ORF">MTR67_043101</name>
</gene>
<organism evidence="2 3">
    <name type="scientific">Solanum verrucosum</name>
    <dbReference type="NCBI Taxonomy" id="315347"/>
    <lineage>
        <taxon>Eukaryota</taxon>
        <taxon>Viridiplantae</taxon>
        <taxon>Streptophyta</taxon>
        <taxon>Embryophyta</taxon>
        <taxon>Tracheophyta</taxon>
        <taxon>Spermatophyta</taxon>
        <taxon>Magnoliopsida</taxon>
        <taxon>eudicotyledons</taxon>
        <taxon>Gunneridae</taxon>
        <taxon>Pentapetalae</taxon>
        <taxon>asterids</taxon>
        <taxon>lamiids</taxon>
        <taxon>Solanales</taxon>
        <taxon>Solanaceae</taxon>
        <taxon>Solanoideae</taxon>
        <taxon>Solaneae</taxon>
        <taxon>Solanum</taxon>
    </lineage>
</organism>
<reference evidence="2" key="1">
    <citation type="submission" date="2023-08" db="EMBL/GenBank/DDBJ databases">
        <title>A de novo genome assembly of Solanum verrucosum Schlechtendal, a Mexican diploid species geographically isolated from the other diploid A-genome species in potato relatives.</title>
        <authorList>
            <person name="Hosaka K."/>
        </authorList>
    </citation>
    <scope>NUCLEOTIDE SEQUENCE</scope>
    <source>
        <tissue evidence="2">Young leaves</tissue>
    </source>
</reference>
<name>A0AAF0UQQ1_SOLVR</name>
<keyword evidence="3" id="KW-1185">Reference proteome</keyword>
<sequence length="160" mass="18288">MGNAAHIEKDKKELVRDGHRLAQMDLKAKQGLDPSLVELNEMVLKKSVEGFSQGGDGVLRYQGHLCVPNVDDLREQILSEAHSSLYSIHPEATKMYCDLWEIYWWNELKKDIVEFVAKCPNCQQVKVQHQKPGGLSQDISIPTWKWENVNMDFVVGLPRT</sequence>
<dbReference type="EMBL" id="CP133621">
    <property type="protein sequence ID" value="WMV49716.1"/>
    <property type="molecule type" value="Genomic_DNA"/>
</dbReference>
<evidence type="ECO:0000313" key="2">
    <source>
        <dbReference type="EMBL" id="WMV49716.1"/>
    </source>
</evidence>